<dbReference type="EMBL" id="CP058215">
    <property type="protein sequence ID" value="QLC51106.1"/>
    <property type="molecule type" value="Genomic_DNA"/>
</dbReference>
<dbReference type="Proteomes" id="UP000509594">
    <property type="component" value="Chromosome"/>
</dbReference>
<keyword evidence="2" id="KW-1185">Reference proteome</keyword>
<dbReference type="RefSeq" id="WP_176966161.1">
    <property type="nucleotide sequence ID" value="NZ_CP058215.1"/>
</dbReference>
<accession>A0A7D5I274</accession>
<name>A0A7D5I274_9EURY</name>
<organism evidence="1 2">
    <name type="scientific">Methanolobus zinderi</name>
    <dbReference type="NCBI Taxonomy" id="536044"/>
    <lineage>
        <taxon>Archaea</taxon>
        <taxon>Methanobacteriati</taxon>
        <taxon>Methanobacteriota</taxon>
        <taxon>Stenosarchaea group</taxon>
        <taxon>Methanomicrobia</taxon>
        <taxon>Methanosarcinales</taxon>
        <taxon>Methanosarcinaceae</taxon>
        <taxon>Methanolobus</taxon>
    </lineage>
</organism>
<dbReference type="GeneID" id="55822649"/>
<reference evidence="1 2" key="1">
    <citation type="submission" date="2020-06" db="EMBL/GenBank/DDBJ databases">
        <title>Methanolobus halotolerans sp. nov., isolated from a saline lake Tus in Siberia.</title>
        <authorList>
            <person name="Shen Y."/>
            <person name="Chen S.-C."/>
            <person name="Lai M.-C."/>
            <person name="Huang H.-H."/>
            <person name="Chiu H.-H."/>
            <person name="Tang S.-L."/>
            <person name="Rogozin D.Y."/>
            <person name="Degermendzhy A.G."/>
        </authorList>
    </citation>
    <scope>NUCLEOTIDE SEQUENCE [LARGE SCALE GENOMIC DNA]</scope>
    <source>
        <strain evidence="1 2">DSM 21339</strain>
    </source>
</reference>
<protein>
    <recommendedName>
        <fullName evidence="3">Preprotein translocase subunit SecB</fullName>
    </recommendedName>
</protein>
<gene>
    <name evidence="1" type="ORF">HWN40_13200</name>
</gene>
<evidence type="ECO:0000313" key="2">
    <source>
        <dbReference type="Proteomes" id="UP000509594"/>
    </source>
</evidence>
<dbReference type="AlphaFoldDB" id="A0A7D5I274"/>
<dbReference type="OrthoDB" id="382690at2157"/>
<evidence type="ECO:0000313" key="1">
    <source>
        <dbReference type="EMBL" id="QLC51106.1"/>
    </source>
</evidence>
<dbReference type="KEGG" id="mzi:HWN40_13200"/>
<proteinExistence type="predicted"/>
<sequence>MQAEVKGIYIKKLDAYRENVIPNKEKLAVKININISLIELKETESDDFVIKSSFTLSILEHNTKTDIGNINAQLDVLIGVDSKEELISEWENTGDKKLPQPIRTQIDNSIFYFTMPVAINLAEKMQMPIPIPPLINKK</sequence>
<evidence type="ECO:0008006" key="3">
    <source>
        <dbReference type="Google" id="ProtNLM"/>
    </source>
</evidence>